<dbReference type="PROSITE" id="PS01302">
    <property type="entry name" value="UPF0758"/>
    <property type="match status" value="1"/>
</dbReference>
<evidence type="ECO:0000256" key="4">
    <source>
        <dbReference type="ARBA" id="ARBA00022833"/>
    </source>
</evidence>
<evidence type="ECO:0000256" key="1">
    <source>
        <dbReference type="ARBA" id="ARBA00022670"/>
    </source>
</evidence>
<keyword evidence="5" id="KW-0482">Metalloprotease</keyword>
<dbReference type="PANTHER" id="PTHR30471:SF3">
    <property type="entry name" value="UPF0758 PROTEIN YEES-RELATED"/>
    <property type="match status" value="1"/>
</dbReference>
<dbReference type="PROSITE" id="PS50249">
    <property type="entry name" value="MPN"/>
    <property type="match status" value="1"/>
</dbReference>
<evidence type="ECO:0000256" key="2">
    <source>
        <dbReference type="ARBA" id="ARBA00022723"/>
    </source>
</evidence>
<dbReference type="InterPro" id="IPR025657">
    <property type="entry name" value="RadC_JAB"/>
</dbReference>
<keyword evidence="2" id="KW-0479">Metal-binding</keyword>
<dbReference type="PANTHER" id="PTHR30471">
    <property type="entry name" value="DNA REPAIR PROTEIN RADC"/>
    <property type="match status" value="1"/>
</dbReference>
<name>A0ABM9AJ23_9GAMM</name>
<dbReference type="InterPro" id="IPR001405">
    <property type="entry name" value="UPF0758"/>
</dbReference>
<dbReference type="SUPFAM" id="SSF47781">
    <property type="entry name" value="RuvA domain 2-like"/>
    <property type="match status" value="1"/>
</dbReference>
<evidence type="ECO:0000256" key="3">
    <source>
        <dbReference type="ARBA" id="ARBA00022801"/>
    </source>
</evidence>
<evidence type="ECO:0000256" key="5">
    <source>
        <dbReference type="ARBA" id="ARBA00023049"/>
    </source>
</evidence>
<comment type="caution">
    <text evidence="8">The sequence shown here is derived from an EMBL/GenBank/DDBJ whole genome shotgun (WGS) entry which is preliminary data.</text>
</comment>
<dbReference type="InterPro" id="IPR020891">
    <property type="entry name" value="UPF0758_CS"/>
</dbReference>
<keyword evidence="9" id="KW-1185">Reference proteome</keyword>
<dbReference type="CDD" id="cd08071">
    <property type="entry name" value="MPN_DUF2466"/>
    <property type="match status" value="1"/>
</dbReference>
<protein>
    <recommendedName>
        <fullName evidence="7">MPN domain-containing protein</fullName>
    </recommendedName>
</protein>
<sequence length="224" mass="24760">MAITDWPESERPRERLISYGAEALSDAELLAIFFRTGVKGMTAVELARGVLTNFGGLAAMLNAGKEEFCRAHGLGLAKYAQLQAVMELAKRYLGEELKREAVLTTTELTRDYLTLRLRDIPHEVFLVVFLDSQHRVITTEELFRGTINSASVYPREVIKRALHFNAAAIIFAHNHPSGVAEPSQADIALTKRLKSALEYLDINVLDHVVIGGCKAVSLAERGLV</sequence>
<comment type="similarity">
    <text evidence="6">Belongs to the UPF0758 family.</text>
</comment>
<keyword evidence="1" id="KW-0645">Protease</keyword>
<dbReference type="Pfam" id="PF04002">
    <property type="entry name" value="RadC"/>
    <property type="match status" value="1"/>
</dbReference>
<dbReference type="InterPro" id="IPR010994">
    <property type="entry name" value="RuvA_2-like"/>
</dbReference>
<dbReference type="SUPFAM" id="SSF102712">
    <property type="entry name" value="JAB1/MPN domain"/>
    <property type="match status" value="1"/>
</dbReference>
<organism evidence="8 9">
    <name type="scientific">Sinobacterium norvegicum</name>
    <dbReference type="NCBI Taxonomy" id="1641715"/>
    <lineage>
        <taxon>Bacteria</taxon>
        <taxon>Pseudomonadati</taxon>
        <taxon>Pseudomonadota</taxon>
        <taxon>Gammaproteobacteria</taxon>
        <taxon>Cellvibrionales</taxon>
        <taxon>Spongiibacteraceae</taxon>
        <taxon>Sinobacterium</taxon>
    </lineage>
</organism>
<dbReference type="EMBL" id="CAKLPX010000004">
    <property type="protein sequence ID" value="CAH0993148.1"/>
    <property type="molecule type" value="Genomic_DNA"/>
</dbReference>
<dbReference type="Proteomes" id="UP000838100">
    <property type="component" value="Unassembled WGS sequence"/>
</dbReference>
<evidence type="ECO:0000313" key="8">
    <source>
        <dbReference type="EMBL" id="CAH0993148.1"/>
    </source>
</evidence>
<dbReference type="NCBIfam" id="TIGR00608">
    <property type="entry name" value="radc"/>
    <property type="match status" value="1"/>
</dbReference>
<gene>
    <name evidence="8" type="ORF">SIN8267_03287</name>
</gene>
<dbReference type="InterPro" id="IPR046778">
    <property type="entry name" value="UPF0758_N"/>
</dbReference>
<dbReference type="NCBIfam" id="NF000642">
    <property type="entry name" value="PRK00024.1"/>
    <property type="match status" value="1"/>
</dbReference>
<dbReference type="Pfam" id="PF20582">
    <property type="entry name" value="UPF0758_N"/>
    <property type="match status" value="1"/>
</dbReference>
<evidence type="ECO:0000313" key="9">
    <source>
        <dbReference type="Proteomes" id="UP000838100"/>
    </source>
</evidence>
<evidence type="ECO:0000256" key="6">
    <source>
        <dbReference type="RuleBase" id="RU003797"/>
    </source>
</evidence>
<accession>A0ABM9AJ23</accession>
<keyword evidence="4" id="KW-0862">Zinc</keyword>
<evidence type="ECO:0000259" key="7">
    <source>
        <dbReference type="PROSITE" id="PS50249"/>
    </source>
</evidence>
<keyword evidence="3" id="KW-0378">Hydrolase</keyword>
<feature type="domain" description="MPN" evidence="7">
    <location>
        <begin position="102"/>
        <end position="224"/>
    </location>
</feature>
<dbReference type="InterPro" id="IPR037518">
    <property type="entry name" value="MPN"/>
</dbReference>
<dbReference type="RefSeq" id="WP_237445827.1">
    <property type="nucleotide sequence ID" value="NZ_CAKLPX010000004.1"/>
</dbReference>
<proteinExistence type="inferred from homology"/>
<dbReference type="Gene3D" id="3.40.140.10">
    <property type="entry name" value="Cytidine Deaminase, domain 2"/>
    <property type="match status" value="1"/>
</dbReference>
<reference evidence="8" key="1">
    <citation type="submission" date="2021-12" db="EMBL/GenBank/DDBJ databases">
        <authorList>
            <person name="Rodrigo-Torres L."/>
            <person name="Arahal R. D."/>
            <person name="Lucena T."/>
        </authorList>
    </citation>
    <scope>NUCLEOTIDE SEQUENCE</scope>
    <source>
        <strain evidence="8">CECT 8267</strain>
    </source>
</reference>